<evidence type="ECO:0000313" key="1">
    <source>
        <dbReference type="EMBL" id="GAA0954018.1"/>
    </source>
</evidence>
<evidence type="ECO:0008006" key="3">
    <source>
        <dbReference type="Google" id="ProtNLM"/>
    </source>
</evidence>
<accession>A0ABN1RA82</accession>
<reference evidence="1 2" key="1">
    <citation type="journal article" date="2019" name="Int. J. Syst. Evol. Microbiol.">
        <title>The Global Catalogue of Microorganisms (GCM) 10K type strain sequencing project: providing services to taxonomists for standard genome sequencing and annotation.</title>
        <authorList>
            <consortium name="The Broad Institute Genomics Platform"/>
            <consortium name="The Broad Institute Genome Sequencing Center for Infectious Disease"/>
            <person name="Wu L."/>
            <person name="Ma J."/>
        </authorList>
    </citation>
    <scope>NUCLEOTIDE SEQUENCE [LARGE SCALE GENOMIC DNA]</scope>
    <source>
        <strain evidence="1 2">JCM 11136</strain>
    </source>
</reference>
<keyword evidence="2" id="KW-1185">Reference proteome</keyword>
<gene>
    <name evidence="1" type="ORF">GCM10009560_77480</name>
</gene>
<protein>
    <recommendedName>
        <fullName evidence="3">Antitoxin</fullName>
    </recommendedName>
</protein>
<comment type="caution">
    <text evidence="1">The sequence shown here is derived from an EMBL/GenBank/DDBJ whole genome shotgun (WGS) entry which is preliminary data.</text>
</comment>
<dbReference type="EMBL" id="BAAAHQ010000063">
    <property type="protein sequence ID" value="GAA0954018.1"/>
    <property type="molecule type" value="Genomic_DNA"/>
</dbReference>
<proteinExistence type="predicted"/>
<sequence length="106" mass="11967">MARRGTLRYDEAMKPTMRATEVSVRQFVNDSGSVTRGLREGKRYILTINGEPLAEVKPIRRRRFVPTAEAQAIFATAPAIDWADVRAEWDDVIDDSLRDPFEGTGL</sequence>
<evidence type="ECO:0000313" key="2">
    <source>
        <dbReference type="Proteomes" id="UP001501578"/>
    </source>
</evidence>
<organism evidence="1 2">
    <name type="scientific">Nonomuraea longicatena</name>
    <dbReference type="NCBI Taxonomy" id="83682"/>
    <lineage>
        <taxon>Bacteria</taxon>
        <taxon>Bacillati</taxon>
        <taxon>Actinomycetota</taxon>
        <taxon>Actinomycetes</taxon>
        <taxon>Streptosporangiales</taxon>
        <taxon>Streptosporangiaceae</taxon>
        <taxon>Nonomuraea</taxon>
    </lineage>
</organism>
<dbReference type="Proteomes" id="UP001501578">
    <property type="component" value="Unassembled WGS sequence"/>
</dbReference>
<name>A0ABN1RA82_9ACTN</name>